<evidence type="ECO:0000313" key="7">
    <source>
        <dbReference type="Proteomes" id="UP000272015"/>
    </source>
</evidence>
<dbReference type="SUPFAM" id="SSF69572">
    <property type="entry name" value="Activating enzymes of the ubiquitin-like proteins"/>
    <property type="match status" value="1"/>
</dbReference>
<dbReference type="Gene3D" id="3.40.50.720">
    <property type="entry name" value="NAD(P)-binding Rossmann-like Domain"/>
    <property type="match status" value="1"/>
</dbReference>
<keyword evidence="6" id="KW-0548">Nucleotidyltransferase</keyword>
<dbReference type="Pfam" id="PF00581">
    <property type="entry name" value="Rhodanese"/>
    <property type="match status" value="1"/>
</dbReference>
<organism evidence="6 7">
    <name type="scientific">Cryobacterium melibiosiphilum</name>
    <dbReference type="NCBI Taxonomy" id="995039"/>
    <lineage>
        <taxon>Bacteria</taxon>
        <taxon>Bacillati</taxon>
        <taxon>Actinomycetota</taxon>
        <taxon>Actinomycetes</taxon>
        <taxon>Micrococcales</taxon>
        <taxon>Microbacteriaceae</taxon>
        <taxon>Cryobacterium</taxon>
    </lineage>
</organism>
<name>A0A3A5ML82_9MICO</name>
<dbReference type="InterPro" id="IPR035985">
    <property type="entry name" value="Ubiquitin-activating_enz"/>
</dbReference>
<dbReference type="FunFam" id="3.40.50.720:FF:000033">
    <property type="entry name" value="Adenylyltransferase and sulfurtransferase MOCS3"/>
    <property type="match status" value="1"/>
</dbReference>
<dbReference type="GO" id="GO:0008641">
    <property type="term" value="F:ubiquitin-like modifier activating enzyme activity"/>
    <property type="evidence" value="ECO:0007669"/>
    <property type="project" value="InterPro"/>
</dbReference>
<protein>
    <submittedName>
        <fullName evidence="6">Adenylyltransferase/sulfurtransferase MoeZ</fullName>
    </submittedName>
</protein>
<dbReference type="InterPro" id="IPR000594">
    <property type="entry name" value="ThiF_NAD_FAD-bd"/>
</dbReference>
<keyword evidence="2" id="KW-0547">Nucleotide-binding</keyword>
<evidence type="ECO:0000256" key="2">
    <source>
        <dbReference type="ARBA" id="ARBA00022741"/>
    </source>
</evidence>
<dbReference type="InterPro" id="IPR001763">
    <property type="entry name" value="Rhodanese-like_dom"/>
</dbReference>
<dbReference type="CDD" id="cd00757">
    <property type="entry name" value="ThiF_MoeB_HesA_family"/>
    <property type="match status" value="1"/>
</dbReference>
<dbReference type="AlphaFoldDB" id="A0A3A5ML82"/>
<keyword evidence="1 6" id="KW-0808">Transferase</keyword>
<dbReference type="GO" id="GO:0005524">
    <property type="term" value="F:ATP binding"/>
    <property type="evidence" value="ECO:0007669"/>
    <property type="project" value="UniProtKB-KW"/>
</dbReference>
<proteinExistence type="predicted"/>
<keyword evidence="3" id="KW-0067">ATP-binding</keyword>
<accession>A0A3A5ML82</accession>
<dbReference type="InterPro" id="IPR045886">
    <property type="entry name" value="ThiF/MoeB/HesA"/>
</dbReference>
<gene>
    <name evidence="6" type="ORF">D6T64_03040</name>
</gene>
<dbReference type="RefSeq" id="WP_119971401.1">
    <property type="nucleotide sequence ID" value="NZ_JBHSQA010000004.1"/>
</dbReference>
<dbReference type="SMART" id="SM00450">
    <property type="entry name" value="RHOD"/>
    <property type="match status" value="1"/>
</dbReference>
<dbReference type="CDD" id="cd00158">
    <property type="entry name" value="RHOD"/>
    <property type="match status" value="1"/>
</dbReference>
<evidence type="ECO:0000313" key="6">
    <source>
        <dbReference type="EMBL" id="RJT90857.1"/>
    </source>
</evidence>
<sequence length="444" mass="44998">MAISPLVEPVARLSPAESVRTARQRRLPQLSELGQRRLANARVLVLGAGGLGSPALLYLAAAGVGTIGIVDADDVEPSNLQRQIAHGQADVGRPKVDSAAEKVLAIAPEASVRRHPERLVAANAAEIIGGYDVVIDGTDNFPTRFLVNDTCAALGLPLVWASVLRFDAQLSVFWATPPADSGLTGVHLRDLFPTPPAEGEVPNCADAGVLGALCGQIGSLMATETIKLITGIGTPMIGRVLVIDALSGRFSEIPLAGTGIAAAPTPAEIAASAAAAAEASAAVDLPEVSTAGLLARLDARALGADDFEVVDVREPSENAESSIPTARLLPLGDLVTPTGQASLPRDRPLVVHCQAGGRATRAAVALQAAGFDVSVFTGGIDAWNDAVTAGDAPGMGSKWAADAAPGDAEDIDDEVQPTGRHAAPPAETPPAAPASSPATAGTPA</sequence>
<dbReference type="GO" id="GO:0004792">
    <property type="term" value="F:thiosulfate-cyanide sulfurtransferase activity"/>
    <property type="evidence" value="ECO:0007669"/>
    <property type="project" value="TreeGrafter"/>
</dbReference>
<dbReference type="PROSITE" id="PS50206">
    <property type="entry name" value="RHODANESE_3"/>
    <property type="match status" value="1"/>
</dbReference>
<dbReference type="Gene3D" id="3.40.250.10">
    <property type="entry name" value="Rhodanese-like domain"/>
    <property type="match status" value="1"/>
</dbReference>
<evidence type="ECO:0000259" key="5">
    <source>
        <dbReference type="PROSITE" id="PS50206"/>
    </source>
</evidence>
<evidence type="ECO:0000256" key="4">
    <source>
        <dbReference type="SAM" id="MobiDB-lite"/>
    </source>
</evidence>
<feature type="domain" description="Rhodanese" evidence="5">
    <location>
        <begin position="303"/>
        <end position="392"/>
    </location>
</feature>
<evidence type="ECO:0000256" key="3">
    <source>
        <dbReference type="ARBA" id="ARBA00022840"/>
    </source>
</evidence>
<dbReference type="EMBL" id="QZVS01000055">
    <property type="protein sequence ID" value="RJT90857.1"/>
    <property type="molecule type" value="Genomic_DNA"/>
</dbReference>
<keyword evidence="7" id="KW-1185">Reference proteome</keyword>
<dbReference type="PANTHER" id="PTHR10953">
    <property type="entry name" value="UBIQUITIN-ACTIVATING ENZYME E1"/>
    <property type="match status" value="1"/>
</dbReference>
<comment type="caution">
    <text evidence="6">The sequence shown here is derived from an EMBL/GenBank/DDBJ whole genome shotgun (WGS) entry which is preliminary data.</text>
</comment>
<dbReference type="PANTHER" id="PTHR10953:SF102">
    <property type="entry name" value="ADENYLYLTRANSFERASE AND SULFURTRANSFERASE MOCS3"/>
    <property type="match status" value="1"/>
</dbReference>
<feature type="region of interest" description="Disordered" evidence="4">
    <location>
        <begin position="391"/>
        <end position="444"/>
    </location>
</feature>
<dbReference type="GO" id="GO:0005829">
    <property type="term" value="C:cytosol"/>
    <property type="evidence" value="ECO:0007669"/>
    <property type="project" value="TreeGrafter"/>
</dbReference>
<dbReference type="InterPro" id="IPR036873">
    <property type="entry name" value="Rhodanese-like_dom_sf"/>
</dbReference>
<dbReference type="SUPFAM" id="SSF52821">
    <property type="entry name" value="Rhodanese/Cell cycle control phosphatase"/>
    <property type="match status" value="1"/>
</dbReference>
<dbReference type="Proteomes" id="UP000272015">
    <property type="component" value="Unassembled WGS sequence"/>
</dbReference>
<feature type="compositionally biased region" description="Low complexity" evidence="4">
    <location>
        <begin position="433"/>
        <end position="444"/>
    </location>
</feature>
<evidence type="ECO:0000256" key="1">
    <source>
        <dbReference type="ARBA" id="ARBA00022679"/>
    </source>
</evidence>
<reference evidence="6 7" key="1">
    <citation type="submission" date="2018-09" db="EMBL/GenBank/DDBJ databases">
        <title>Novel species of Cryobacterium.</title>
        <authorList>
            <person name="Liu Q."/>
            <person name="Xin Y.-H."/>
        </authorList>
    </citation>
    <scope>NUCLEOTIDE SEQUENCE [LARGE SCALE GENOMIC DNA]</scope>
    <source>
        <strain evidence="6 7">Hh39</strain>
    </source>
</reference>
<dbReference type="OrthoDB" id="9804286at2"/>
<dbReference type="GO" id="GO:0016779">
    <property type="term" value="F:nucleotidyltransferase activity"/>
    <property type="evidence" value="ECO:0007669"/>
    <property type="project" value="UniProtKB-KW"/>
</dbReference>
<dbReference type="Pfam" id="PF00899">
    <property type="entry name" value="ThiF"/>
    <property type="match status" value="1"/>
</dbReference>
<dbReference type="GO" id="GO:0008146">
    <property type="term" value="F:sulfotransferase activity"/>
    <property type="evidence" value="ECO:0007669"/>
    <property type="project" value="TreeGrafter"/>
</dbReference>